<protein>
    <submittedName>
        <fullName evidence="1">Uncharacterized protein</fullName>
    </submittedName>
</protein>
<dbReference type="AlphaFoldDB" id="A0A561R9L4"/>
<accession>A0A561R9L4</accession>
<comment type="caution">
    <text evidence="1">The sequence shown here is derived from an EMBL/GenBank/DDBJ whole genome shotgun (WGS) entry which is preliminary data.</text>
</comment>
<evidence type="ECO:0000313" key="2">
    <source>
        <dbReference type="Proteomes" id="UP000320653"/>
    </source>
</evidence>
<sequence length="45" mass="4873">MRSESSTKRFTVALLILTVLMTPCLLDVTSNEMSVFDAVVAALTP</sequence>
<proteinExistence type="predicted"/>
<gene>
    <name evidence="1" type="ORF">FHW37_1011099</name>
</gene>
<evidence type="ECO:0000313" key="1">
    <source>
        <dbReference type="EMBL" id="TWF59293.1"/>
    </source>
</evidence>
<name>A0A561R9L4_9HYPH</name>
<dbReference type="Proteomes" id="UP000320653">
    <property type="component" value="Unassembled WGS sequence"/>
</dbReference>
<organism evidence="1 2">
    <name type="scientific">Neorhizobium alkalisoli</name>
    <dbReference type="NCBI Taxonomy" id="528178"/>
    <lineage>
        <taxon>Bacteria</taxon>
        <taxon>Pseudomonadati</taxon>
        <taxon>Pseudomonadota</taxon>
        <taxon>Alphaproteobacteria</taxon>
        <taxon>Hyphomicrobiales</taxon>
        <taxon>Rhizobiaceae</taxon>
        <taxon>Rhizobium/Agrobacterium group</taxon>
        <taxon>Neorhizobium</taxon>
    </lineage>
</organism>
<reference evidence="1 2" key="1">
    <citation type="submission" date="2019-06" db="EMBL/GenBank/DDBJ databases">
        <title>Sorghum-associated microbial communities from plants grown in Nebraska, USA.</title>
        <authorList>
            <person name="Schachtman D."/>
        </authorList>
    </citation>
    <scope>NUCLEOTIDE SEQUENCE [LARGE SCALE GENOMIC DNA]</scope>
    <source>
        <strain evidence="1 2">1225</strain>
    </source>
</reference>
<dbReference type="EMBL" id="VIWP01000001">
    <property type="protein sequence ID" value="TWF59293.1"/>
    <property type="molecule type" value="Genomic_DNA"/>
</dbReference>
<keyword evidence="2" id="KW-1185">Reference proteome</keyword>